<dbReference type="GO" id="GO:0006062">
    <property type="term" value="P:sorbitol catabolic process"/>
    <property type="evidence" value="ECO:0007669"/>
    <property type="project" value="TreeGrafter"/>
</dbReference>
<keyword evidence="3 9" id="KW-0479">Metal-binding</keyword>
<dbReference type="InterPro" id="IPR011032">
    <property type="entry name" value="GroES-like_sf"/>
</dbReference>
<dbReference type="InterPro" id="IPR013149">
    <property type="entry name" value="ADH-like_C"/>
</dbReference>
<evidence type="ECO:0000256" key="2">
    <source>
        <dbReference type="ARBA" id="ARBA00008072"/>
    </source>
</evidence>
<dbReference type="SMART" id="SM00829">
    <property type="entry name" value="PKS_ER"/>
    <property type="match status" value="1"/>
</dbReference>
<dbReference type="EMBL" id="JBAMIC010000001">
    <property type="protein sequence ID" value="KAK7116286.1"/>
    <property type="molecule type" value="Genomic_DNA"/>
</dbReference>
<evidence type="ECO:0000256" key="7">
    <source>
        <dbReference type="ARBA" id="ARBA00026132"/>
    </source>
</evidence>
<protein>
    <recommendedName>
        <fullName evidence="7">Sorbitol dehydrogenase</fullName>
    </recommendedName>
    <alternativeName>
        <fullName evidence="8">Polyol dehydrogenase</fullName>
    </alternativeName>
</protein>
<evidence type="ECO:0000256" key="1">
    <source>
        <dbReference type="ARBA" id="ARBA00001947"/>
    </source>
</evidence>
<comment type="cofactor">
    <cofactor evidence="1 9">
        <name>Zn(2+)</name>
        <dbReference type="ChEBI" id="CHEBI:29105"/>
    </cofactor>
</comment>
<dbReference type="Gene3D" id="3.90.180.10">
    <property type="entry name" value="Medium-chain alcohol dehydrogenases, catalytic domain"/>
    <property type="match status" value="1"/>
</dbReference>
<dbReference type="FunFam" id="3.40.50.720:FF:000068">
    <property type="entry name" value="Sorbitol dehydrogenase"/>
    <property type="match status" value="1"/>
</dbReference>
<name>A0AAN9C2M4_9CAEN</name>
<evidence type="ECO:0000256" key="6">
    <source>
        <dbReference type="ARBA" id="ARBA00023027"/>
    </source>
</evidence>
<feature type="domain" description="Enoyl reductase (ER)" evidence="10">
    <location>
        <begin position="10"/>
        <end position="346"/>
    </location>
</feature>
<dbReference type="Pfam" id="PF08240">
    <property type="entry name" value="ADH_N"/>
    <property type="match status" value="1"/>
</dbReference>
<evidence type="ECO:0000256" key="5">
    <source>
        <dbReference type="ARBA" id="ARBA00023002"/>
    </source>
</evidence>
<dbReference type="InterPro" id="IPR013154">
    <property type="entry name" value="ADH-like_N"/>
</dbReference>
<dbReference type="GO" id="GO:0008270">
    <property type="term" value="F:zinc ion binding"/>
    <property type="evidence" value="ECO:0007669"/>
    <property type="project" value="InterPro"/>
</dbReference>
<dbReference type="InterPro" id="IPR020843">
    <property type="entry name" value="ER"/>
</dbReference>
<proteinExistence type="inferred from homology"/>
<dbReference type="InterPro" id="IPR036291">
    <property type="entry name" value="NAD(P)-bd_dom_sf"/>
</dbReference>
<evidence type="ECO:0000256" key="4">
    <source>
        <dbReference type="ARBA" id="ARBA00022833"/>
    </source>
</evidence>
<dbReference type="AlphaFoldDB" id="A0AAN9C2M4"/>
<evidence type="ECO:0000259" key="10">
    <source>
        <dbReference type="SMART" id="SM00829"/>
    </source>
</evidence>
<dbReference type="Proteomes" id="UP001374579">
    <property type="component" value="Unassembled WGS sequence"/>
</dbReference>
<dbReference type="SUPFAM" id="SSF50129">
    <property type="entry name" value="GroES-like"/>
    <property type="match status" value="1"/>
</dbReference>
<accession>A0AAN9C2M4</accession>
<dbReference type="PROSITE" id="PS00059">
    <property type="entry name" value="ADH_ZINC"/>
    <property type="match status" value="1"/>
</dbReference>
<evidence type="ECO:0000256" key="9">
    <source>
        <dbReference type="RuleBase" id="RU361277"/>
    </source>
</evidence>
<keyword evidence="5" id="KW-0560">Oxidoreductase</keyword>
<reference evidence="11 12" key="1">
    <citation type="submission" date="2024-02" db="EMBL/GenBank/DDBJ databases">
        <title>Chromosome-scale genome assembly of the rough periwinkle Littorina saxatilis.</title>
        <authorList>
            <person name="De Jode A."/>
            <person name="Faria R."/>
            <person name="Formenti G."/>
            <person name="Sims Y."/>
            <person name="Smith T.P."/>
            <person name="Tracey A."/>
            <person name="Wood J.M.D."/>
            <person name="Zagrodzka Z.B."/>
            <person name="Johannesson K."/>
            <person name="Butlin R.K."/>
            <person name="Leder E.H."/>
        </authorList>
    </citation>
    <scope>NUCLEOTIDE SEQUENCE [LARGE SCALE GENOMIC DNA]</scope>
    <source>
        <strain evidence="11">Snail1</strain>
        <tissue evidence="11">Muscle</tissue>
    </source>
</reference>
<dbReference type="Gene3D" id="3.40.50.720">
    <property type="entry name" value="NAD(P)-binding Rossmann-like Domain"/>
    <property type="match status" value="1"/>
</dbReference>
<keyword evidence="6" id="KW-0520">NAD</keyword>
<keyword evidence="12" id="KW-1185">Reference proteome</keyword>
<evidence type="ECO:0000256" key="3">
    <source>
        <dbReference type="ARBA" id="ARBA00022723"/>
    </source>
</evidence>
<dbReference type="SUPFAM" id="SSF51735">
    <property type="entry name" value="NAD(P)-binding Rossmann-fold domains"/>
    <property type="match status" value="1"/>
</dbReference>
<organism evidence="11 12">
    <name type="scientific">Littorina saxatilis</name>
    <dbReference type="NCBI Taxonomy" id="31220"/>
    <lineage>
        <taxon>Eukaryota</taxon>
        <taxon>Metazoa</taxon>
        <taxon>Spiralia</taxon>
        <taxon>Lophotrochozoa</taxon>
        <taxon>Mollusca</taxon>
        <taxon>Gastropoda</taxon>
        <taxon>Caenogastropoda</taxon>
        <taxon>Littorinimorpha</taxon>
        <taxon>Littorinoidea</taxon>
        <taxon>Littorinidae</taxon>
        <taxon>Littorina</taxon>
    </lineage>
</organism>
<dbReference type="PANTHER" id="PTHR43161:SF9">
    <property type="entry name" value="SORBITOL DEHYDROGENASE"/>
    <property type="match status" value="1"/>
</dbReference>
<comment type="caution">
    <text evidence="11">The sequence shown here is derived from an EMBL/GenBank/DDBJ whole genome shotgun (WGS) entry which is preliminary data.</text>
</comment>
<dbReference type="PANTHER" id="PTHR43161">
    <property type="entry name" value="SORBITOL DEHYDROGENASE"/>
    <property type="match status" value="1"/>
</dbReference>
<dbReference type="InterPro" id="IPR002328">
    <property type="entry name" value="ADH_Zn_CS"/>
</dbReference>
<comment type="similarity">
    <text evidence="2 9">Belongs to the zinc-containing alcohol dehydrogenase family.</text>
</comment>
<keyword evidence="4 9" id="KW-0862">Zinc</keyword>
<evidence type="ECO:0000313" key="11">
    <source>
        <dbReference type="EMBL" id="KAK7116286.1"/>
    </source>
</evidence>
<sequence>MENLSAVLHGVHDLRLENQSPTIPQANEVQIRVQKCGVCMTDVHMLDNGTVGNNIILKEPSVIGHEYSGYVTAVGSDVTNVKAGERVTVDNLVACGHCARCKRGHTNVCFNHGYIGFPPEGRGGLARFATVPATCVHRIPATLDFEEAAMMEPLSVCVSAINRADVKLGDDVIVFGAGPIGLMTSQVARAKGASSVCVADISKERLELARKLGATHTALFGADETDSRTNAQRIRDTLGDCPDIAIECSGVPHCLRTAIYAVRPGGVVAVVGIGPDDVSIPIVDVALREIDIRGCVCNNYCFPASIKLVASEKVMVKPIISHRFRLEEVHHALDLVRDRKVVKVMVDCSDN</sequence>
<evidence type="ECO:0000256" key="8">
    <source>
        <dbReference type="ARBA" id="ARBA00032485"/>
    </source>
</evidence>
<evidence type="ECO:0000313" key="12">
    <source>
        <dbReference type="Proteomes" id="UP001374579"/>
    </source>
</evidence>
<dbReference type="Pfam" id="PF00107">
    <property type="entry name" value="ADH_zinc_N"/>
    <property type="match status" value="1"/>
</dbReference>
<gene>
    <name evidence="11" type="ORF">V1264_001995</name>
</gene>
<dbReference type="GO" id="GO:0003939">
    <property type="term" value="F:L-iditol 2-dehydrogenase (NAD+) activity"/>
    <property type="evidence" value="ECO:0007669"/>
    <property type="project" value="TreeGrafter"/>
</dbReference>